<feature type="transmembrane region" description="Helical" evidence="7">
    <location>
        <begin position="477"/>
        <end position="499"/>
    </location>
</feature>
<keyword evidence="3 7" id="KW-0812">Transmembrane</keyword>
<feature type="transmembrane region" description="Helical" evidence="7">
    <location>
        <begin position="365"/>
        <end position="386"/>
    </location>
</feature>
<dbReference type="RefSeq" id="XP_001589206.1">
    <property type="nucleotide sequence ID" value="XM_001589156.1"/>
</dbReference>
<dbReference type="AlphaFoldDB" id="A0A1D9PRT9"/>
<evidence type="ECO:0000256" key="1">
    <source>
        <dbReference type="ARBA" id="ARBA00004141"/>
    </source>
</evidence>
<dbReference type="VEuPathDB" id="FungiDB:sscle_01g001840"/>
<dbReference type="Proteomes" id="UP000177798">
    <property type="component" value="Chromosome 1"/>
</dbReference>
<dbReference type="PANTHER" id="PTHR22950">
    <property type="entry name" value="AMINO ACID TRANSPORTER"/>
    <property type="match status" value="1"/>
</dbReference>
<comment type="subcellular location">
    <subcellularLocation>
        <location evidence="1">Membrane</location>
        <topology evidence="1">Multi-pass membrane protein</topology>
    </subcellularLocation>
</comment>
<feature type="transmembrane region" description="Helical" evidence="7">
    <location>
        <begin position="215"/>
        <end position="235"/>
    </location>
</feature>
<dbReference type="KEGG" id="ssl:SS1G_09839"/>
<feature type="transmembrane region" description="Helical" evidence="7">
    <location>
        <begin position="160"/>
        <end position="184"/>
    </location>
</feature>
<keyword evidence="4 7" id="KW-1133">Transmembrane helix</keyword>
<evidence type="ECO:0000313" key="9">
    <source>
        <dbReference type="EMBL" id="APA05414.1"/>
    </source>
</evidence>
<dbReference type="PANTHER" id="PTHR22950:SF461">
    <property type="entry name" value="AMINO ACID TRANSPORTER TRANSMEMBRANE DOMAIN-CONTAINING PROTEIN"/>
    <property type="match status" value="1"/>
</dbReference>
<keyword evidence="5 7" id="KW-0472">Membrane</keyword>
<dbReference type="OrthoDB" id="40134at2759"/>
<dbReference type="EMBL" id="CP017814">
    <property type="protein sequence ID" value="APA05414.1"/>
    <property type="molecule type" value="Genomic_DNA"/>
</dbReference>
<proteinExistence type="inferred from homology"/>
<feature type="transmembrane region" description="Helical" evidence="7">
    <location>
        <begin position="247"/>
        <end position="266"/>
    </location>
</feature>
<feature type="domain" description="Amino acid transporter transmembrane" evidence="8">
    <location>
        <begin position="133"/>
        <end position="503"/>
    </location>
</feature>
<feature type="transmembrane region" description="Helical" evidence="7">
    <location>
        <begin position="451"/>
        <end position="471"/>
    </location>
</feature>
<sequence>MANNLGNLALDGGDPRIEGVGEVEIATTVRRKMHDPNVPFEEYLYFAKIQREQEMNGLGPDERERMYQEYLAGTDNVAKREIGDEKKALPETGDEKIDPQAIHESKPSSISKGQNDPYVGAGEWESASRAARNATWGAVVYLITTDILGPSNAPYSVSQFGYVGGVMMYFFMGIMAFFAGWQIWSMFLKLDSDRWPMRTFGDLGFRIFGTYARHAINLLQSIQLLFNVGVIVISNGQGLSEMSKYKLCFSICILVWVLAGMIFGQIRSLQKFGYMANFAIWLNILVILMTMGVAAHSPPNYAAALQSFGTPKGPIKHTIWIPSGATFDSQLSSAMQIVYAYGGAMLYCEFMAEMKRPLDFIKAQFLAEIFIFVCYLIFGCVVYSQQGQFTYNPANQGLSPYSWQTVTNALSLISGLIAAVLYGNIGIKVIYQNIIEDLFGGPELNSKQGRVVWVIMVPLYWAFAFVVGSAVPQFTNISSLVAAVCIMQFTYTFPTLLYFGMIIKEDAIHPDETYDPVTGEVHRIDSWKDMSRWRRGLAPRWWLKIFCFLFFLASAATAILGMYSSIKSIIAGFALGHATSFGCTSPVGYA</sequence>
<feature type="transmembrane region" description="Helical" evidence="7">
    <location>
        <begin position="272"/>
        <end position="295"/>
    </location>
</feature>
<evidence type="ECO:0000259" key="8">
    <source>
        <dbReference type="Pfam" id="PF01490"/>
    </source>
</evidence>
<gene>
    <name evidence="9" type="ORF">sscle_01g001840</name>
</gene>
<evidence type="ECO:0000313" key="10">
    <source>
        <dbReference type="Proteomes" id="UP000177798"/>
    </source>
</evidence>
<feature type="transmembrane region" description="Helical" evidence="7">
    <location>
        <begin position="541"/>
        <end position="563"/>
    </location>
</feature>
<reference evidence="10" key="1">
    <citation type="journal article" date="2017" name="Genome Biol. Evol.">
        <title>The complete genome sequence of the phytopathogenic fungus Sclerotinia sclerotiorum reveals insights into the genome architecture of broad host range pathogens.</title>
        <authorList>
            <person name="Derbyshire M."/>
            <person name="Denton-Giles M."/>
            <person name="Hegedus D."/>
            <person name="Seifbarghy S."/>
            <person name="Rollins J."/>
            <person name="van Kan J."/>
            <person name="Seidl M.F."/>
            <person name="Faino L."/>
            <person name="Mbengue M."/>
            <person name="Navaud O."/>
            <person name="Raffaele S."/>
            <person name="Hammond-Kosack K."/>
            <person name="Heard S."/>
            <person name="Oliver R."/>
        </authorList>
    </citation>
    <scope>NUCLEOTIDE SEQUENCE [LARGE SCALE GENOMIC DNA]</scope>
    <source>
        <strain evidence="10">ATCC 18683 / 1980 / Ss-1</strain>
    </source>
</reference>
<evidence type="ECO:0000256" key="2">
    <source>
        <dbReference type="ARBA" id="ARBA00008066"/>
    </source>
</evidence>
<dbReference type="Pfam" id="PF01490">
    <property type="entry name" value="Aa_trans"/>
    <property type="match status" value="1"/>
</dbReference>
<comment type="similarity">
    <text evidence="2">Belongs to the amino acid/polyamine transporter 2 family.</text>
</comment>
<dbReference type="InterPro" id="IPR013057">
    <property type="entry name" value="AA_transpt_TM"/>
</dbReference>
<evidence type="ECO:0000256" key="6">
    <source>
        <dbReference type="SAM" id="MobiDB-lite"/>
    </source>
</evidence>
<accession>A0A1D9PRT9</accession>
<evidence type="ECO:0000256" key="7">
    <source>
        <dbReference type="SAM" id="Phobius"/>
    </source>
</evidence>
<protein>
    <recommendedName>
        <fullName evidence="8">Amino acid transporter transmembrane domain-containing protein</fullName>
    </recommendedName>
</protein>
<feature type="transmembrane region" description="Helical" evidence="7">
    <location>
        <begin position="406"/>
        <end position="431"/>
    </location>
</feature>
<dbReference type="OMA" id="NMMANEA"/>
<evidence type="ECO:0000256" key="4">
    <source>
        <dbReference type="ARBA" id="ARBA00022989"/>
    </source>
</evidence>
<evidence type="ECO:0000256" key="3">
    <source>
        <dbReference type="ARBA" id="ARBA00022692"/>
    </source>
</evidence>
<feature type="compositionally biased region" description="Basic and acidic residues" evidence="6">
    <location>
        <begin position="86"/>
        <end position="106"/>
    </location>
</feature>
<name>A0A1D9PRT9_SCLS1</name>
<organism evidence="9 10">
    <name type="scientific">Sclerotinia sclerotiorum (strain ATCC 18683 / 1980 / Ss-1)</name>
    <name type="common">White mold</name>
    <name type="synonym">Whetzelinia sclerotiorum</name>
    <dbReference type="NCBI Taxonomy" id="665079"/>
    <lineage>
        <taxon>Eukaryota</taxon>
        <taxon>Fungi</taxon>
        <taxon>Dikarya</taxon>
        <taxon>Ascomycota</taxon>
        <taxon>Pezizomycotina</taxon>
        <taxon>Leotiomycetes</taxon>
        <taxon>Helotiales</taxon>
        <taxon>Sclerotiniaceae</taxon>
        <taxon>Sclerotinia</taxon>
    </lineage>
</organism>
<feature type="region of interest" description="Disordered" evidence="6">
    <location>
        <begin position="86"/>
        <end position="117"/>
    </location>
</feature>
<dbReference type="GO" id="GO:0016020">
    <property type="term" value="C:membrane"/>
    <property type="evidence" value="ECO:0007669"/>
    <property type="project" value="UniProtKB-SubCell"/>
</dbReference>
<evidence type="ECO:0000256" key="5">
    <source>
        <dbReference type="ARBA" id="ARBA00023136"/>
    </source>
</evidence>